<dbReference type="AlphaFoldDB" id="A0A974XP11"/>
<evidence type="ECO:0000256" key="2">
    <source>
        <dbReference type="ARBA" id="ARBA00022475"/>
    </source>
</evidence>
<dbReference type="InterPro" id="IPR001123">
    <property type="entry name" value="LeuE-type"/>
</dbReference>
<evidence type="ECO:0000256" key="5">
    <source>
        <dbReference type="ARBA" id="ARBA00023136"/>
    </source>
</evidence>
<gene>
    <name evidence="7" type="ORF">JYB88_10565</name>
</gene>
<feature type="transmembrane region" description="Helical" evidence="6">
    <location>
        <begin position="6"/>
        <end position="28"/>
    </location>
</feature>
<evidence type="ECO:0000256" key="4">
    <source>
        <dbReference type="ARBA" id="ARBA00022989"/>
    </source>
</evidence>
<evidence type="ECO:0000256" key="6">
    <source>
        <dbReference type="SAM" id="Phobius"/>
    </source>
</evidence>
<evidence type="ECO:0000256" key="1">
    <source>
        <dbReference type="ARBA" id="ARBA00004651"/>
    </source>
</evidence>
<protein>
    <submittedName>
        <fullName evidence="7">LysE family transporter</fullName>
    </submittedName>
</protein>
<accession>A0A974XP11</accession>
<keyword evidence="3 6" id="KW-0812">Transmembrane</keyword>
<keyword evidence="8" id="KW-1185">Reference proteome</keyword>
<evidence type="ECO:0000256" key="3">
    <source>
        <dbReference type="ARBA" id="ARBA00022692"/>
    </source>
</evidence>
<proteinExistence type="predicted"/>
<dbReference type="RefSeq" id="WP_207326294.1">
    <property type="nucleotide sequence ID" value="NZ_CP071504.1"/>
</dbReference>
<name>A0A974XP11_9GAMM</name>
<feature type="transmembrane region" description="Helical" evidence="6">
    <location>
        <begin position="70"/>
        <end position="91"/>
    </location>
</feature>
<feature type="transmembrane region" description="Helical" evidence="6">
    <location>
        <begin position="40"/>
        <end position="64"/>
    </location>
</feature>
<dbReference type="Proteomes" id="UP000663281">
    <property type="component" value="Chromosome"/>
</dbReference>
<dbReference type="Pfam" id="PF01810">
    <property type="entry name" value="LysE"/>
    <property type="match status" value="1"/>
</dbReference>
<dbReference type="PANTHER" id="PTHR30086">
    <property type="entry name" value="ARGININE EXPORTER PROTEIN ARGO"/>
    <property type="match status" value="1"/>
</dbReference>
<feature type="transmembrane region" description="Helical" evidence="6">
    <location>
        <begin position="133"/>
        <end position="150"/>
    </location>
</feature>
<evidence type="ECO:0000313" key="7">
    <source>
        <dbReference type="EMBL" id="QSX31874.1"/>
    </source>
</evidence>
<keyword evidence="4 6" id="KW-1133">Transmembrane helix</keyword>
<keyword evidence="5 6" id="KW-0472">Membrane</keyword>
<evidence type="ECO:0000313" key="8">
    <source>
        <dbReference type="Proteomes" id="UP000663281"/>
    </source>
</evidence>
<comment type="subcellular location">
    <subcellularLocation>
        <location evidence="1">Cell membrane</location>
        <topology evidence="1">Multi-pass membrane protein</topology>
    </subcellularLocation>
</comment>
<dbReference type="PANTHER" id="PTHR30086:SF17">
    <property type="entry name" value="LYSE FAMILY TRANSLOCATOR"/>
    <property type="match status" value="1"/>
</dbReference>
<feature type="transmembrane region" description="Helical" evidence="6">
    <location>
        <begin position="197"/>
        <end position="216"/>
    </location>
</feature>
<dbReference type="EMBL" id="CP071504">
    <property type="protein sequence ID" value="QSX31874.1"/>
    <property type="molecule type" value="Genomic_DNA"/>
</dbReference>
<keyword evidence="2" id="KW-1003">Cell membrane</keyword>
<dbReference type="GO" id="GO:0015171">
    <property type="term" value="F:amino acid transmembrane transporter activity"/>
    <property type="evidence" value="ECO:0007669"/>
    <property type="project" value="TreeGrafter"/>
</dbReference>
<reference evidence="7 8" key="1">
    <citation type="submission" date="2021-03" db="EMBL/GenBank/DDBJ databases">
        <title>Novel species identification of genus Shewanella.</title>
        <authorList>
            <person name="Liu G."/>
            <person name="Zhang Q."/>
        </authorList>
    </citation>
    <scope>NUCLEOTIDE SEQUENCE [LARGE SCALE GENOMIC DNA]</scope>
    <source>
        <strain evidence="7 8">FJAT-53726</strain>
    </source>
</reference>
<sequence length="217" mass="22738">MDLSLLATLGIIHSVALMSPGPDVAMVLRVASSNPPRVALLTATGISLAILLHTLASLTGLSLIIQSSPWLFGLVQLGGASYLGWMGFGALRGALAQWRARSDGAFSRAAPLPLSPFKGFTLGLATNLLNPKALVFFLTLFSALITPQVNLATKSAAAVLLLLLSLAWFCLLALLLTKPGFQAWLKRMQLPIDALTGSLFLLVSVGILGNLLLGLLA</sequence>
<dbReference type="KEGG" id="scyp:JYB88_10565"/>
<feature type="transmembrane region" description="Helical" evidence="6">
    <location>
        <begin position="156"/>
        <end position="176"/>
    </location>
</feature>
<dbReference type="GO" id="GO:0005886">
    <property type="term" value="C:plasma membrane"/>
    <property type="evidence" value="ECO:0007669"/>
    <property type="project" value="UniProtKB-SubCell"/>
</dbReference>
<organism evidence="7 8">
    <name type="scientific">Shewanella cyperi</name>
    <dbReference type="NCBI Taxonomy" id="2814292"/>
    <lineage>
        <taxon>Bacteria</taxon>
        <taxon>Pseudomonadati</taxon>
        <taxon>Pseudomonadota</taxon>
        <taxon>Gammaproteobacteria</taxon>
        <taxon>Alteromonadales</taxon>
        <taxon>Shewanellaceae</taxon>
        <taxon>Shewanella</taxon>
    </lineage>
</organism>